<keyword evidence="3" id="KW-0804">Transcription</keyword>
<organism evidence="5 6">
    <name type="scientific">Paenibacillus apii</name>
    <dbReference type="NCBI Taxonomy" id="1850370"/>
    <lineage>
        <taxon>Bacteria</taxon>
        <taxon>Bacillati</taxon>
        <taxon>Bacillota</taxon>
        <taxon>Bacilli</taxon>
        <taxon>Bacillales</taxon>
        <taxon>Paenibacillaceae</taxon>
        <taxon>Paenibacillus</taxon>
    </lineage>
</organism>
<dbReference type="CDD" id="cd00093">
    <property type="entry name" value="HTH_XRE"/>
    <property type="match status" value="1"/>
</dbReference>
<evidence type="ECO:0000256" key="3">
    <source>
        <dbReference type="ARBA" id="ARBA00023163"/>
    </source>
</evidence>
<keyword evidence="2" id="KW-0238">DNA-binding</keyword>
<evidence type="ECO:0000256" key="1">
    <source>
        <dbReference type="ARBA" id="ARBA00023015"/>
    </source>
</evidence>
<feature type="domain" description="HTH cro/C1-type" evidence="4">
    <location>
        <begin position="8"/>
        <end position="62"/>
    </location>
</feature>
<dbReference type="Gene3D" id="1.10.260.40">
    <property type="entry name" value="lambda repressor-like DNA-binding domains"/>
    <property type="match status" value="1"/>
</dbReference>
<dbReference type="GO" id="GO:0005829">
    <property type="term" value="C:cytosol"/>
    <property type="evidence" value="ECO:0007669"/>
    <property type="project" value="TreeGrafter"/>
</dbReference>
<dbReference type="PANTHER" id="PTHR46797:SF23">
    <property type="entry name" value="HTH-TYPE TRANSCRIPTIONAL REGULATOR SUTR"/>
    <property type="match status" value="1"/>
</dbReference>
<dbReference type="PROSITE" id="PS50943">
    <property type="entry name" value="HTH_CROC1"/>
    <property type="match status" value="1"/>
</dbReference>
<keyword evidence="6" id="KW-1185">Reference proteome</keyword>
<dbReference type="EMBL" id="JAAKGU010000005">
    <property type="protein sequence ID" value="NGM83387.1"/>
    <property type="molecule type" value="Genomic_DNA"/>
</dbReference>
<dbReference type="SMART" id="SM00530">
    <property type="entry name" value="HTH_XRE"/>
    <property type="match status" value="1"/>
</dbReference>
<dbReference type="SUPFAM" id="SSF47413">
    <property type="entry name" value="lambda repressor-like DNA-binding domains"/>
    <property type="match status" value="1"/>
</dbReference>
<dbReference type="AlphaFoldDB" id="A0A6M1PIK4"/>
<reference evidence="5 6" key="1">
    <citation type="submission" date="2020-02" db="EMBL/GenBank/DDBJ databases">
        <authorList>
            <person name="Gao J."/>
            <person name="Sun J."/>
        </authorList>
    </citation>
    <scope>NUCLEOTIDE SEQUENCE [LARGE SCALE GENOMIC DNA]</scope>
    <source>
        <strain evidence="5 6">7124</strain>
    </source>
</reference>
<keyword evidence="1" id="KW-0805">Transcription regulation</keyword>
<proteinExistence type="predicted"/>
<dbReference type="InterPro" id="IPR010982">
    <property type="entry name" value="Lambda_DNA-bd_dom_sf"/>
</dbReference>
<accession>A0A6M1PIK4</accession>
<gene>
    <name evidence="5" type="ORF">G5B47_13270</name>
</gene>
<protein>
    <submittedName>
        <fullName evidence="5">Helix-turn-helix transcriptional regulator</fullName>
    </submittedName>
</protein>
<dbReference type="GO" id="GO:0003700">
    <property type="term" value="F:DNA-binding transcription factor activity"/>
    <property type="evidence" value="ECO:0007669"/>
    <property type="project" value="TreeGrafter"/>
</dbReference>
<name>A0A6M1PIK4_9BACL</name>
<comment type="caution">
    <text evidence="5">The sequence shown here is derived from an EMBL/GenBank/DDBJ whole genome shotgun (WGS) entry which is preliminary data.</text>
</comment>
<evidence type="ECO:0000313" key="5">
    <source>
        <dbReference type="EMBL" id="NGM83387.1"/>
    </source>
</evidence>
<sequence length="109" mass="12960">MKLVGERIRALREQRKWSQMKLGELAELHYTYIGRIERGENNVTMKSIEKVAAALDVPFEELFRFIQPLEKGRDNYYLSLLVSKFQSRSASDQKHAYELLSYMLEWKDE</sequence>
<dbReference type="InterPro" id="IPR050807">
    <property type="entry name" value="TransReg_Diox_bact_type"/>
</dbReference>
<evidence type="ECO:0000256" key="2">
    <source>
        <dbReference type="ARBA" id="ARBA00023125"/>
    </source>
</evidence>
<dbReference type="Pfam" id="PF01381">
    <property type="entry name" value="HTH_3"/>
    <property type="match status" value="1"/>
</dbReference>
<dbReference type="InterPro" id="IPR001387">
    <property type="entry name" value="Cro/C1-type_HTH"/>
</dbReference>
<dbReference type="PANTHER" id="PTHR46797">
    <property type="entry name" value="HTH-TYPE TRANSCRIPTIONAL REGULATOR"/>
    <property type="match status" value="1"/>
</dbReference>
<evidence type="ECO:0000259" key="4">
    <source>
        <dbReference type="PROSITE" id="PS50943"/>
    </source>
</evidence>
<evidence type="ECO:0000313" key="6">
    <source>
        <dbReference type="Proteomes" id="UP000480151"/>
    </source>
</evidence>
<dbReference type="GO" id="GO:0003677">
    <property type="term" value="F:DNA binding"/>
    <property type="evidence" value="ECO:0007669"/>
    <property type="project" value="UniProtKB-KW"/>
</dbReference>
<dbReference type="Proteomes" id="UP000480151">
    <property type="component" value="Unassembled WGS sequence"/>
</dbReference>